<feature type="domain" description="Major facilitator superfamily (MFS) profile" evidence="8">
    <location>
        <begin position="12"/>
        <end position="424"/>
    </location>
</feature>
<evidence type="ECO:0000256" key="2">
    <source>
        <dbReference type="ARBA" id="ARBA00022448"/>
    </source>
</evidence>
<dbReference type="InterPro" id="IPR018456">
    <property type="entry name" value="PTR2_symporter_CS"/>
</dbReference>
<dbReference type="EMBL" id="CP041345">
    <property type="protein sequence ID" value="QKG80771.1"/>
    <property type="molecule type" value="Genomic_DNA"/>
</dbReference>
<feature type="transmembrane region" description="Helical" evidence="7">
    <location>
        <begin position="95"/>
        <end position="121"/>
    </location>
</feature>
<dbReference type="PANTHER" id="PTHR23517">
    <property type="entry name" value="RESISTANCE PROTEIN MDTM, PUTATIVE-RELATED-RELATED"/>
    <property type="match status" value="1"/>
</dbReference>
<feature type="transmembrane region" description="Helical" evidence="7">
    <location>
        <begin position="142"/>
        <end position="163"/>
    </location>
</feature>
<dbReference type="PROSITE" id="PS50850">
    <property type="entry name" value="MFS"/>
    <property type="match status" value="1"/>
</dbReference>
<dbReference type="InterPro" id="IPR050171">
    <property type="entry name" value="MFS_Transporters"/>
</dbReference>
<feature type="transmembrane region" description="Helical" evidence="7">
    <location>
        <begin position="53"/>
        <end position="75"/>
    </location>
</feature>
<feature type="transmembrane region" description="Helical" evidence="7">
    <location>
        <begin position="362"/>
        <end position="385"/>
    </location>
</feature>
<evidence type="ECO:0000259" key="8">
    <source>
        <dbReference type="PROSITE" id="PS50850"/>
    </source>
</evidence>
<reference evidence="9 10" key="1">
    <citation type="submission" date="2019-07" db="EMBL/GenBank/DDBJ databases">
        <title>Thalassofilum flectens gen. nov., sp. nov., a novel moderate thermophilic anaerobe from a shallow sea hot spring in Kunashir Island (Russia), representing a new family in the order Bacteroidales, and proposal of Thalassofilacea fam. nov.</title>
        <authorList>
            <person name="Kochetkova T.V."/>
            <person name="Podosokorskaya O.A."/>
            <person name="Novikov A."/>
            <person name="Elcheninov A.G."/>
            <person name="Toshchakov S.V."/>
            <person name="Kublanov I.V."/>
        </authorList>
    </citation>
    <scope>NUCLEOTIDE SEQUENCE [LARGE SCALE GENOMIC DNA]</scope>
    <source>
        <strain evidence="9 10">38-H</strain>
    </source>
</reference>
<feature type="transmembrane region" description="Helical" evidence="7">
    <location>
        <begin position="308"/>
        <end position="337"/>
    </location>
</feature>
<evidence type="ECO:0000256" key="7">
    <source>
        <dbReference type="SAM" id="Phobius"/>
    </source>
</evidence>
<dbReference type="GO" id="GO:0005886">
    <property type="term" value="C:plasma membrane"/>
    <property type="evidence" value="ECO:0007669"/>
    <property type="project" value="UniProtKB-SubCell"/>
</dbReference>
<feature type="transmembrane region" description="Helical" evidence="7">
    <location>
        <begin position="277"/>
        <end position="296"/>
    </location>
</feature>
<dbReference type="PROSITE" id="PS01023">
    <property type="entry name" value="PTR2_2"/>
    <property type="match status" value="1"/>
</dbReference>
<feature type="transmembrane region" description="Helical" evidence="7">
    <location>
        <begin position="397"/>
        <end position="416"/>
    </location>
</feature>
<dbReference type="InterPro" id="IPR011701">
    <property type="entry name" value="MFS"/>
</dbReference>
<accession>A0A7D3XX26</accession>
<evidence type="ECO:0000256" key="5">
    <source>
        <dbReference type="ARBA" id="ARBA00022989"/>
    </source>
</evidence>
<evidence type="ECO:0000313" key="10">
    <source>
        <dbReference type="Proteomes" id="UP000500961"/>
    </source>
</evidence>
<dbReference type="GO" id="GO:0006857">
    <property type="term" value="P:oligopeptide transport"/>
    <property type="evidence" value="ECO:0007669"/>
    <property type="project" value="InterPro"/>
</dbReference>
<keyword evidence="5 7" id="KW-1133">Transmembrane helix</keyword>
<keyword evidence="10" id="KW-1185">Reference proteome</keyword>
<evidence type="ECO:0000256" key="3">
    <source>
        <dbReference type="ARBA" id="ARBA00022475"/>
    </source>
</evidence>
<evidence type="ECO:0000256" key="4">
    <source>
        <dbReference type="ARBA" id="ARBA00022692"/>
    </source>
</evidence>
<keyword evidence="3" id="KW-1003">Cell membrane</keyword>
<comment type="subcellular location">
    <subcellularLocation>
        <location evidence="1">Cell membrane</location>
        <topology evidence="1">Multi-pass membrane protein</topology>
    </subcellularLocation>
</comment>
<name>A0A7D3XX26_9BACT</name>
<dbReference type="Proteomes" id="UP000500961">
    <property type="component" value="Chromosome"/>
</dbReference>
<keyword evidence="6 7" id="KW-0472">Membrane</keyword>
<feature type="transmembrane region" description="Helical" evidence="7">
    <location>
        <begin position="217"/>
        <end position="236"/>
    </location>
</feature>
<dbReference type="InterPro" id="IPR036259">
    <property type="entry name" value="MFS_trans_sf"/>
</dbReference>
<dbReference type="Gene3D" id="1.20.1250.20">
    <property type="entry name" value="MFS general substrate transporter like domains"/>
    <property type="match status" value="2"/>
</dbReference>
<evidence type="ECO:0000256" key="1">
    <source>
        <dbReference type="ARBA" id="ARBA00004651"/>
    </source>
</evidence>
<evidence type="ECO:0000256" key="6">
    <source>
        <dbReference type="ARBA" id="ARBA00023136"/>
    </source>
</evidence>
<proteinExistence type="predicted"/>
<keyword evidence="4 7" id="KW-0812">Transmembrane</keyword>
<dbReference type="SUPFAM" id="SSF103473">
    <property type="entry name" value="MFS general substrate transporter"/>
    <property type="match status" value="1"/>
</dbReference>
<feature type="transmembrane region" description="Helical" evidence="7">
    <location>
        <begin position="24"/>
        <end position="41"/>
    </location>
</feature>
<sequence length="425" mass="47398">MKKGFGSFSKNFWTVVTMEFFERGSYYGVMSVLSVYLVLGIDEGGLGFSKERVGIIKSVITPLLYILPIVAGAIADRFGYRKSLFFAFAVMSTGYFLTSISTTYATVFLSLLLMAIGAGVFKPIISGTIARTTDSSNSSLGFGIYYWSINLGAFLFPLILIPYLKTLGWNYIFIMAAFGTGWLLLLNLFVYMEPPRPQSQKTLSQVFKEMVLVLKDYKFILTIVIYSGFWILYFQMFDSVLWFLKEHIDMTPVNNSVNSLLSLFMDNPNWEFDAEHVTVINAGTIILLQLIISALVKNFKPLPTMIGGILLGTIGLGLLAISSYAWVFIAGLVIFSIGEMTAHPKFISYIGLIAPEDKKALYLGYSFLYGVIGSFIGGILGAYAYVRLVTNLNRPDLFWLMFCAIGVLTIVGLLLFNKFVLKPKQ</sequence>
<keyword evidence="2" id="KW-0813">Transport</keyword>
<organism evidence="9 10">
    <name type="scientific">Tenuifilum thalassicum</name>
    <dbReference type="NCBI Taxonomy" id="2590900"/>
    <lineage>
        <taxon>Bacteria</taxon>
        <taxon>Pseudomonadati</taxon>
        <taxon>Bacteroidota</taxon>
        <taxon>Bacteroidia</taxon>
        <taxon>Bacteroidales</taxon>
        <taxon>Tenuifilaceae</taxon>
        <taxon>Tenuifilum</taxon>
    </lineage>
</organism>
<protein>
    <submittedName>
        <fullName evidence="9">Peptide MFS transporter</fullName>
    </submittedName>
</protein>
<dbReference type="PANTHER" id="PTHR23517:SF2">
    <property type="entry name" value="MULTIDRUG RESISTANCE PROTEIN MDTH"/>
    <property type="match status" value="1"/>
</dbReference>
<dbReference type="KEGG" id="ttz:FHG85_11015"/>
<dbReference type="InterPro" id="IPR020846">
    <property type="entry name" value="MFS_dom"/>
</dbReference>
<feature type="transmembrane region" description="Helical" evidence="7">
    <location>
        <begin position="169"/>
        <end position="191"/>
    </location>
</feature>
<dbReference type="AlphaFoldDB" id="A0A7D3XX26"/>
<evidence type="ECO:0000313" key="9">
    <source>
        <dbReference type="EMBL" id="QKG80771.1"/>
    </source>
</evidence>
<dbReference type="Pfam" id="PF07690">
    <property type="entry name" value="MFS_1"/>
    <property type="match status" value="2"/>
</dbReference>
<dbReference type="GO" id="GO:0022857">
    <property type="term" value="F:transmembrane transporter activity"/>
    <property type="evidence" value="ECO:0007669"/>
    <property type="project" value="InterPro"/>
</dbReference>
<gene>
    <name evidence="9" type="ORF">FHG85_11015</name>
</gene>
<dbReference type="RefSeq" id="WP_173075855.1">
    <property type="nucleotide sequence ID" value="NZ_CP041345.1"/>
</dbReference>